<keyword evidence="4" id="KW-1185">Reference proteome</keyword>
<comment type="caution">
    <text evidence="3">The sequence shown here is derived from an EMBL/GenBank/DDBJ whole genome shotgun (WGS) entry which is preliminary data.</text>
</comment>
<dbReference type="InterPro" id="IPR027417">
    <property type="entry name" value="P-loop_NTPase"/>
</dbReference>
<evidence type="ECO:0000256" key="1">
    <source>
        <dbReference type="SAM" id="Phobius"/>
    </source>
</evidence>
<feature type="domain" description="KAP NTPase" evidence="2">
    <location>
        <begin position="29"/>
        <end position="418"/>
    </location>
</feature>
<keyword evidence="1" id="KW-1133">Transmembrane helix</keyword>
<keyword evidence="1" id="KW-0812">Transmembrane</keyword>
<protein>
    <recommendedName>
        <fullName evidence="2">KAP NTPase domain-containing protein</fullName>
    </recommendedName>
</protein>
<feature type="transmembrane region" description="Helical" evidence="1">
    <location>
        <begin position="178"/>
        <end position="199"/>
    </location>
</feature>
<proteinExistence type="predicted"/>
<dbReference type="EMBL" id="BSNN01000008">
    <property type="protein sequence ID" value="GLQ35989.1"/>
    <property type="molecule type" value="Genomic_DNA"/>
</dbReference>
<dbReference type="SUPFAM" id="SSF52540">
    <property type="entry name" value="P-loop containing nucleoside triphosphate hydrolases"/>
    <property type="match status" value="1"/>
</dbReference>
<dbReference type="InterPro" id="IPR011646">
    <property type="entry name" value="KAP_P-loop"/>
</dbReference>
<accession>A0ABQ5VXX9</accession>
<dbReference type="Pfam" id="PF07693">
    <property type="entry name" value="KAP_NTPase"/>
    <property type="match status" value="1"/>
</dbReference>
<name>A0ABQ5VXX9_9RHOB</name>
<evidence type="ECO:0000259" key="2">
    <source>
        <dbReference type="Pfam" id="PF07693"/>
    </source>
</evidence>
<evidence type="ECO:0000313" key="4">
    <source>
        <dbReference type="Proteomes" id="UP001156694"/>
    </source>
</evidence>
<feature type="transmembrane region" description="Helical" evidence="1">
    <location>
        <begin position="138"/>
        <end position="158"/>
    </location>
</feature>
<keyword evidence="1" id="KW-0472">Membrane</keyword>
<dbReference type="Proteomes" id="UP001156694">
    <property type="component" value="Unassembled WGS sequence"/>
</dbReference>
<organism evidence="3 4">
    <name type="scientific">Amylibacter marinus</name>
    <dbReference type="NCBI Taxonomy" id="1475483"/>
    <lineage>
        <taxon>Bacteria</taxon>
        <taxon>Pseudomonadati</taxon>
        <taxon>Pseudomonadota</taxon>
        <taxon>Alphaproteobacteria</taxon>
        <taxon>Rhodobacterales</taxon>
        <taxon>Paracoccaceae</taxon>
        <taxon>Amylibacter</taxon>
    </lineage>
</organism>
<dbReference type="RefSeq" id="WP_284379283.1">
    <property type="nucleotide sequence ID" value="NZ_BSNN01000008.1"/>
</dbReference>
<evidence type="ECO:0000313" key="3">
    <source>
        <dbReference type="EMBL" id="GLQ35989.1"/>
    </source>
</evidence>
<reference evidence="4" key="1">
    <citation type="journal article" date="2019" name="Int. J. Syst. Evol. Microbiol.">
        <title>The Global Catalogue of Microorganisms (GCM) 10K type strain sequencing project: providing services to taxonomists for standard genome sequencing and annotation.</title>
        <authorList>
            <consortium name="The Broad Institute Genomics Platform"/>
            <consortium name="The Broad Institute Genome Sequencing Center for Infectious Disease"/>
            <person name="Wu L."/>
            <person name="Ma J."/>
        </authorList>
    </citation>
    <scope>NUCLEOTIDE SEQUENCE [LARGE SCALE GENOMIC DNA]</scope>
    <source>
        <strain evidence="4">NBRC 110140</strain>
    </source>
</reference>
<gene>
    <name evidence="3" type="ORF">GCM10007939_22730</name>
</gene>
<sequence>MSRKVIRKIIQDEPTKTDLFHGGGHERTAHSLSRAIVKFDDGDRAIGLDGSWGSGKSSVVEMAARKLEEQNGKGKKTYHFFTFDIWKSQGSGFRRSYLEHFITWAKQSFPKKKPQLKEIEKQIQGKTKEIETNNQPILDWYGVCVLVFLPFLPLYYFWAKSAFDTVNKAPDLGLWRFLVTLPFLILLGFLAITLILAVYRIERKKDEKWWSSYRTSISRLLLISSRQHQDQKVVQRVREIDPNDYEFHSTLREILSVVQTKTDRVVVVLDNIDRLPQKEIKEYWALVRSIFSRTQGEHASGKNADITAIVPYDRKLIEANVNEDGDESETESDLTSLASRELFSKTFDEILVVAPPVLSNAREFFAKKLEQALPKQVSADDRFRTYRIFCELLRVEGGVTTPRQIVSFVNDLSSLYELQDGKYELPTVAAFIAHQDRLTNNPTILNSEDGLNAKITRLTANPKLAEQLAAMVFNVDEELAFQILLDDEIASAFISENAEDLIKISSAPGFDYRVDDVLQDNIGEWTSTSDLKQSIGNASDLLRSYSGDAKDYITRALLDGFKKVESISVEEEEHLAYIPIFKLATNGSLDSTVKNYTKAAMESVNAQETPNYSTGMNVSKFLTESDEALADLNGHDALRKSLRGQKLPMSPDFVFGLSASIAESGFKLADFGTAIVPRTNISRTFASMFGEDADADYFETEFPKYPTNALNALKQFKECKLLTDEEWVSLANACLLECKGEELDEERVKHLLDIVVLTWQHVDTKKRPEIEVDDALADGHFFKNLSNGEKGHLPQALLFFLCREKLGEALVPPTKLLPNGTRPADSSDAFVEFKAILNGEGELTSSQADIVAAKAIDSFSASHWLSYGSANHDHIAVRQVVAQMFEREVPPYLTLSGLMGHFSYLRELLSTDTLSSALTKYSARAKTDEIEKLELDDLPLGFLKTTNQVGSRQWDSLHAKVDELLHGIHSSAWPEHIRAMDATVEVLIEKLGSSGCTLDGGTFRAPYIEVIKGVLAGQIELDAGDGALDTLLTAMDDKYHEEIWRTLRETISGVTGNSLEQAMRLCPGLMSDVAKTGSSISKNEKDNVLRNLLIPALEGGNSKALRIFAGMTYSRLKDFQVAAQDGTNSALEAAWNSYSNADVDRDLKRDLSEALFGKRKAKSFLDPSYWMPFSS</sequence>